<dbReference type="Proteomes" id="UP000266673">
    <property type="component" value="Unassembled WGS sequence"/>
</dbReference>
<organism evidence="2 3">
    <name type="scientific">Gigaspora rosea</name>
    <dbReference type="NCBI Taxonomy" id="44941"/>
    <lineage>
        <taxon>Eukaryota</taxon>
        <taxon>Fungi</taxon>
        <taxon>Fungi incertae sedis</taxon>
        <taxon>Mucoromycota</taxon>
        <taxon>Glomeromycotina</taxon>
        <taxon>Glomeromycetes</taxon>
        <taxon>Diversisporales</taxon>
        <taxon>Gigasporaceae</taxon>
        <taxon>Gigaspora</taxon>
    </lineage>
</organism>
<gene>
    <name evidence="2" type="ORF">C2G38_2164201</name>
</gene>
<evidence type="ECO:0000313" key="3">
    <source>
        <dbReference type="Proteomes" id="UP000266673"/>
    </source>
</evidence>
<dbReference type="AlphaFoldDB" id="A0A397VWH0"/>
<reference evidence="2 3" key="1">
    <citation type="submission" date="2018-06" db="EMBL/GenBank/DDBJ databases">
        <title>Comparative genomics reveals the genomic features of Rhizophagus irregularis, R. cerebriforme, R. diaphanum and Gigaspora rosea, and their symbiotic lifestyle signature.</title>
        <authorList>
            <person name="Morin E."/>
            <person name="San Clemente H."/>
            <person name="Chen E.C.H."/>
            <person name="De La Providencia I."/>
            <person name="Hainaut M."/>
            <person name="Kuo A."/>
            <person name="Kohler A."/>
            <person name="Murat C."/>
            <person name="Tang N."/>
            <person name="Roy S."/>
            <person name="Loubradou J."/>
            <person name="Henrissat B."/>
            <person name="Grigoriev I.V."/>
            <person name="Corradi N."/>
            <person name="Roux C."/>
            <person name="Martin F.M."/>
        </authorList>
    </citation>
    <scope>NUCLEOTIDE SEQUENCE [LARGE SCALE GENOMIC DNA]</scope>
    <source>
        <strain evidence="2 3">DAOM 194757</strain>
    </source>
</reference>
<sequence length="154" mass="17828">MGTRQKINLELHEVVNSLKGIESEEKNEEVNINMVNITNEPLSPIPEELAPPNSDEERTTDEEDHTMEPGAALVIIFELVSPRRRRRLVFVETCMNNGHEYYLYLHPTLSTHYAARRLNLQRAVYHVEYITFSLIANNLVDLITLQQWVAEEAQ</sequence>
<proteinExistence type="predicted"/>
<protein>
    <submittedName>
        <fullName evidence="2">Uncharacterized protein</fullName>
    </submittedName>
</protein>
<dbReference type="EMBL" id="QKWP01000148">
    <property type="protein sequence ID" value="RIB26112.1"/>
    <property type="molecule type" value="Genomic_DNA"/>
</dbReference>
<comment type="caution">
    <text evidence="2">The sequence shown here is derived from an EMBL/GenBank/DDBJ whole genome shotgun (WGS) entry which is preliminary data.</text>
</comment>
<evidence type="ECO:0000313" key="2">
    <source>
        <dbReference type="EMBL" id="RIB26112.1"/>
    </source>
</evidence>
<evidence type="ECO:0000256" key="1">
    <source>
        <dbReference type="SAM" id="MobiDB-lite"/>
    </source>
</evidence>
<feature type="region of interest" description="Disordered" evidence="1">
    <location>
        <begin position="41"/>
        <end position="66"/>
    </location>
</feature>
<dbReference type="OrthoDB" id="2445130at2759"/>
<accession>A0A397VWH0</accession>
<name>A0A397VWH0_9GLOM</name>
<keyword evidence="3" id="KW-1185">Reference proteome</keyword>